<accession>A0ABR4DSN6</accession>
<dbReference type="EMBL" id="JBAWTH010000188">
    <property type="protein sequence ID" value="KAL2273399.1"/>
    <property type="molecule type" value="Genomic_DNA"/>
</dbReference>
<evidence type="ECO:0000313" key="2">
    <source>
        <dbReference type="EMBL" id="KAL2273399.1"/>
    </source>
</evidence>
<sequence length="133" mass="15120">MLSKIFAVSNIGPYLVFKLRDQQKWGITKDKFALNEASKQMIGKIKDLYYNLSFEVNAEIALAEEKVQHAEKGTQQAQETGAAQAVIENTEASTDMARRQLEVKRNKWEKEKNLICVFARLVQDLSTEMSPVP</sequence>
<evidence type="ECO:0000256" key="1">
    <source>
        <dbReference type="SAM" id="MobiDB-lite"/>
    </source>
</evidence>
<proteinExistence type="predicted"/>
<keyword evidence="3" id="KW-1185">Reference proteome</keyword>
<name>A0ABR4DSN6_9PEZI</name>
<comment type="caution">
    <text evidence="2">The sequence shown here is derived from an EMBL/GenBank/DDBJ whole genome shotgun (WGS) entry which is preliminary data.</text>
</comment>
<dbReference type="Proteomes" id="UP001600888">
    <property type="component" value="Unassembled WGS sequence"/>
</dbReference>
<evidence type="ECO:0000313" key="3">
    <source>
        <dbReference type="Proteomes" id="UP001600888"/>
    </source>
</evidence>
<organism evidence="2 3">
    <name type="scientific">Diaporthe vaccinii</name>
    <dbReference type="NCBI Taxonomy" id="105482"/>
    <lineage>
        <taxon>Eukaryota</taxon>
        <taxon>Fungi</taxon>
        <taxon>Dikarya</taxon>
        <taxon>Ascomycota</taxon>
        <taxon>Pezizomycotina</taxon>
        <taxon>Sordariomycetes</taxon>
        <taxon>Sordariomycetidae</taxon>
        <taxon>Diaporthales</taxon>
        <taxon>Diaporthaceae</taxon>
        <taxon>Diaporthe</taxon>
        <taxon>Diaporthe eres species complex</taxon>
    </lineage>
</organism>
<feature type="compositionally biased region" description="Low complexity" evidence="1">
    <location>
        <begin position="73"/>
        <end position="85"/>
    </location>
</feature>
<gene>
    <name evidence="2" type="ORF">FJTKL_04570</name>
</gene>
<reference evidence="2 3" key="1">
    <citation type="submission" date="2024-03" db="EMBL/GenBank/DDBJ databases">
        <title>A high-quality draft genome sequence of Diaporthe vaccinii, a causative agent of upright dieback and viscid rot disease in cranberry plants.</title>
        <authorList>
            <person name="Sarrasin M."/>
            <person name="Lang B.F."/>
            <person name="Burger G."/>
        </authorList>
    </citation>
    <scope>NUCLEOTIDE SEQUENCE [LARGE SCALE GENOMIC DNA]</scope>
    <source>
        <strain evidence="2 3">IS7</strain>
    </source>
</reference>
<feature type="region of interest" description="Disordered" evidence="1">
    <location>
        <begin position="69"/>
        <end position="91"/>
    </location>
</feature>
<protein>
    <submittedName>
        <fullName evidence="2">Uncharacterized protein</fullName>
    </submittedName>
</protein>